<dbReference type="Proteomes" id="UP000593890">
    <property type="component" value="Chromosome"/>
</dbReference>
<dbReference type="PANTHER" id="PTHR34297">
    <property type="entry name" value="HYPOTHETICAL CYTOSOLIC PROTEIN-RELATED"/>
    <property type="match status" value="1"/>
</dbReference>
<dbReference type="InterPro" id="IPR005531">
    <property type="entry name" value="Asp23"/>
</dbReference>
<evidence type="ECO:0000256" key="1">
    <source>
        <dbReference type="ARBA" id="ARBA00005721"/>
    </source>
</evidence>
<evidence type="ECO:0008006" key="4">
    <source>
        <dbReference type="Google" id="ProtNLM"/>
    </source>
</evidence>
<reference evidence="3" key="1">
    <citation type="submission" date="2020-07" db="EMBL/GenBank/DDBJ databases">
        <title>Complete genome sequencing of Clostridia bacterium strain 12CBH8.</title>
        <authorList>
            <person name="Sakamoto M."/>
            <person name="Murakami T."/>
            <person name="Mori H."/>
        </authorList>
    </citation>
    <scope>NUCLEOTIDE SEQUENCE [LARGE SCALE GENOMIC DNA]</scope>
    <source>
        <strain evidence="3">12CBH8</strain>
    </source>
</reference>
<name>A0A7I8CZ16_9FIRM</name>
<keyword evidence="3" id="KW-1185">Reference proteome</keyword>
<dbReference type="RefSeq" id="WP_215533410.1">
    <property type="nucleotide sequence ID" value="NZ_AP023321.1"/>
</dbReference>
<proteinExistence type="inferred from homology"/>
<dbReference type="KEGG" id="sman:C12CBH8_03690"/>
<dbReference type="AlphaFoldDB" id="A0A7I8CZ16"/>
<dbReference type="EMBL" id="AP023321">
    <property type="protein sequence ID" value="BCI59730.1"/>
    <property type="molecule type" value="Genomic_DNA"/>
</dbReference>
<organism evidence="2 3">
    <name type="scientific">Solibaculum mannosilyticum</name>
    <dbReference type="NCBI Taxonomy" id="2780922"/>
    <lineage>
        <taxon>Bacteria</taxon>
        <taxon>Bacillati</taxon>
        <taxon>Bacillota</taxon>
        <taxon>Clostridia</taxon>
        <taxon>Eubacteriales</taxon>
        <taxon>Oscillospiraceae</taxon>
        <taxon>Solibaculum</taxon>
    </lineage>
</organism>
<dbReference type="PANTHER" id="PTHR34297:SF2">
    <property type="entry name" value="ASP23_GLS24 FAMILY ENVELOPE STRESS RESPONSE PROTEIN"/>
    <property type="match status" value="1"/>
</dbReference>
<sequence length="124" mass="13430">MIKLENAWGTISISQRYFTKLVAHVVSSCYGVADLEARSPAQELKTFVGGSVPDKGIRVWSDHEGLFVDVHIAVTYGVNIAAISQSIVEKVGYEVERAAGLPVKKVHVYVDKLVKASQDASGLD</sequence>
<evidence type="ECO:0000313" key="3">
    <source>
        <dbReference type="Proteomes" id="UP000593890"/>
    </source>
</evidence>
<evidence type="ECO:0000313" key="2">
    <source>
        <dbReference type="EMBL" id="BCI59730.1"/>
    </source>
</evidence>
<comment type="similarity">
    <text evidence="1">Belongs to the asp23 family.</text>
</comment>
<protein>
    <recommendedName>
        <fullName evidence="4">Asp23/Gls24 family envelope stress response protein</fullName>
    </recommendedName>
</protein>
<dbReference type="Pfam" id="PF03780">
    <property type="entry name" value="Asp23"/>
    <property type="match status" value="1"/>
</dbReference>
<gene>
    <name evidence="2" type="ORF">C12CBH8_03690</name>
</gene>
<accession>A0A7I8CZ16</accession>